<evidence type="ECO:0000313" key="14">
    <source>
        <dbReference type="EMBL" id="RNM03196.1"/>
    </source>
</evidence>
<evidence type="ECO:0000256" key="2">
    <source>
        <dbReference type="ARBA" id="ARBA00022448"/>
    </source>
</evidence>
<evidence type="ECO:0000256" key="9">
    <source>
        <dbReference type="ARBA" id="ARBA00023136"/>
    </source>
</evidence>
<dbReference type="NCBIfam" id="TIGR00494">
    <property type="entry name" value="crcB"/>
    <property type="match status" value="1"/>
</dbReference>
<dbReference type="PANTHER" id="PTHR28259:SF1">
    <property type="entry name" value="FLUORIDE EXPORT PROTEIN 1-RELATED"/>
    <property type="match status" value="1"/>
</dbReference>
<evidence type="ECO:0000256" key="5">
    <source>
        <dbReference type="ARBA" id="ARBA00022692"/>
    </source>
</evidence>
<evidence type="ECO:0000256" key="12">
    <source>
        <dbReference type="ARBA" id="ARBA00035585"/>
    </source>
</evidence>
<accession>A0A454TM22</accession>
<dbReference type="Pfam" id="PF02537">
    <property type="entry name" value="CRCB"/>
    <property type="match status" value="1"/>
</dbReference>
<dbReference type="HAMAP" id="MF_00454">
    <property type="entry name" value="FluC"/>
    <property type="match status" value="1"/>
</dbReference>
<feature type="transmembrane region" description="Helical" evidence="13">
    <location>
        <begin position="33"/>
        <end position="57"/>
    </location>
</feature>
<comment type="catalytic activity">
    <reaction evidence="12">
        <text>fluoride(in) = fluoride(out)</text>
        <dbReference type="Rhea" id="RHEA:76159"/>
        <dbReference type="ChEBI" id="CHEBI:17051"/>
    </reaction>
    <physiologicalReaction direction="left-to-right" evidence="12">
        <dbReference type="Rhea" id="RHEA:76160"/>
    </physiologicalReaction>
</comment>
<evidence type="ECO:0000256" key="4">
    <source>
        <dbReference type="ARBA" id="ARBA00022519"/>
    </source>
</evidence>
<comment type="activity regulation">
    <text evidence="13">Na(+) is not transported, but it plays an essential structural role and its presence is essential for fluoride channel function.</text>
</comment>
<reference evidence="14 15" key="1">
    <citation type="submission" date="2018-10" db="EMBL/GenBank/DDBJ databases">
        <title>Draft Genome Sequence of Ralstonia pseudosolanacearum (R. solanacearum phylotype I) Strain Tg03 Isolated from Luffa cylindrica in China.</title>
        <authorList>
            <person name="Yuan G.-Q."/>
            <person name="Li Q.-Q."/>
            <person name="Zhang Y.-W."/>
        </authorList>
    </citation>
    <scope>NUCLEOTIDE SEQUENCE [LARGE SCALE GENOMIC DNA]</scope>
    <source>
        <strain evidence="14 15">Tg03</strain>
    </source>
</reference>
<dbReference type="GO" id="GO:0005886">
    <property type="term" value="C:plasma membrane"/>
    <property type="evidence" value="ECO:0007669"/>
    <property type="project" value="UniProtKB-SubCell"/>
</dbReference>
<keyword evidence="4" id="KW-0997">Cell inner membrane</keyword>
<keyword evidence="5 13" id="KW-0812">Transmembrane</keyword>
<keyword evidence="2 13" id="KW-0813">Transport</keyword>
<comment type="caution">
    <text evidence="14">The sequence shown here is derived from an EMBL/GenBank/DDBJ whole genome shotgun (WGS) entry which is preliminary data.</text>
</comment>
<evidence type="ECO:0000256" key="7">
    <source>
        <dbReference type="ARBA" id="ARBA00023053"/>
    </source>
</evidence>
<dbReference type="NCBIfam" id="NF010792">
    <property type="entry name" value="PRK14196.1"/>
    <property type="match status" value="1"/>
</dbReference>
<comment type="subcellular location">
    <subcellularLocation>
        <location evidence="1 13">Cell membrane</location>
        <topology evidence="1 13">Multi-pass membrane protein</topology>
    </subcellularLocation>
</comment>
<organism evidence="14 15">
    <name type="scientific">Ralstonia pseudosolanacearum</name>
    <dbReference type="NCBI Taxonomy" id="1310165"/>
    <lineage>
        <taxon>Bacteria</taxon>
        <taxon>Pseudomonadati</taxon>
        <taxon>Pseudomonadota</taxon>
        <taxon>Betaproteobacteria</taxon>
        <taxon>Burkholderiales</taxon>
        <taxon>Burkholderiaceae</taxon>
        <taxon>Ralstonia</taxon>
        <taxon>Ralstonia solanacearum species complex</taxon>
    </lineage>
</organism>
<protein>
    <recommendedName>
        <fullName evidence="13">Fluoride-specific ion channel FluC</fullName>
    </recommendedName>
</protein>
<keyword evidence="7 13" id="KW-0915">Sodium</keyword>
<name>A0A454TM22_9RALS</name>
<dbReference type="EMBL" id="RJTL01000035">
    <property type="protein sequence ID" value="RNM03196.1"/>
    <property type="molecule type" value="Genomic_DNA"/>
</dbReference>
<dbReference type="PANTHER" id="PTHR28259">
    <property type="entry name" value="FLUORIDE EXPORT PROTEIN 1-RELATED"/>
    <property type="match status" value="1"/>
</dbReference>
<evidence type="ECO:0000256" key="13">
    <source>
        <dbReference type="HAMAP-Rule" id="MF_00454"/>
    </source>
</evidence>
<dbReference type="OrthoDB" id="9806299at2"/>
<gene>
    <name evidence="13 14" type="primary">crcB</name>
    <name evidence="13" type="synonym">fluC</name>
    <name evidence="14" type="ORF">EGA29_19075</name>
</gene>
<feature type="transmembrane region" description="Helical" evidence="13">
    <location>
        <begin position="105"/>
        <end position="128"/>
    </location>
</feature>
<keyword evidence="10 13" id="KW-0407">Ion channel</keyword>
<feature type="binding site" evidence="13">
    <location>
        <position position="77"/>
    </location>
    <ligand>
        <name>Na(+)</name>
        <dbReference type="ChEBI" id="CHEBI:29101"/>
        <note>structural</note>
    </ligand>
</feature>
<evidence type="ECO:0000256" key="1">
    <source>
        <dbReference type="ARBA" id="ARBA00004651"/>
    </source>
</evidence>
<dbReference type="GO" id="GO:0046872">
    <property type="term" value="F:metal ion binding"/>
    <property type="evidence" value="ECO:0007669"/>
    <property type="project" value="UniProtKB-KW"/>
</dbReference>
<feature type="transmembrane region" description="Helical" evidence="13">
    <location>
        <begin position="69"/>
        <end position="93"/>
    </location>
</feature>
<dbReference type="GO" id="GO:0062054">
    <property type="term" value="F:fluoride channel activity"/>
    <property type="evidence" value="ECO:0007669"/>
    <property type="project" value="UniProtKB-UniRule"/>
</dbReference>
<keyword evidence="6 13" id="KW-1133">Transmembrane helix</keyword>
<evidence type="ECO:0000256" key="3">
    <source>
        <dbReference type="ARBA" id="ARBA00022475"/>
    </source>
</evidence>
<sequence length="129" mass="13214">MVSLAAAVGVGIGGAFGSLLRWAMGAWLNPLWAAVPLGTAFANVSGCFCIGLASAFFSSHAALAPEWRLGVITGILGGYTTFSTFTLEVLTMIQEGRLLAAAGTLALHLGSGLVLAALGMAIGMRWWAE</sequence>
<evidence type="ECO:0000256" key="10">
    <source>
        <dbReference type="ARBA" id="ARBA00023303"/>
    </source>
</evidence>
<evidence type="ECO:0000313" key="15">
    <source>
        <dbReference type="Proteomes" id="UP000271222"/>
    </source>
</evidence>
<keyword evidence="3 13" id="KW-1003">Cell membrane</keyword>
<keyword evidence="8 13" id="KW-0406">Ion transport</keyword>
<dbReference type="InterPro" id="IPR003691">
    <property type="entry name" value="FluC"/>
</dbReference>
<keyword evidence="13" id="KW-0479">Metal-binding</keyword>
<evidence type="ECO:0000256" key="8">
    <source>
        <dbReference type="ARBA" id="ARBA00023065"/>
    </source>
</evidence>
<evidence type="ECO:0000256" key="11">
    <source>
        <dbReference type="ARBA" id="ARBA00035120"/>
    </source>
</evidence>
<evidence type="ECO:0000256" key="6">
    <source>
        <dbReference type="ARBA" id="ARBA00022989"/>
    </source>
</evidence>
<dbReference type="Proteomes" id="UP000271222">
    <property type="component" value="Unassembled WGS sequence"/>
</dbReference>
<dbReference type="GO" id="GO:0140114">
    <property type="term" value="P:cellular detoxification of fluoride"/>
    <property type="evidence" value="ECO:0007669"/>
    <property type="project" value="UniProtKB-UniRule"/>
</dbReference>
<comment type="function">
    <text evidence="13">Fluoride-specific ion channel. Important for reducing fluoride concentration in the cell, thus reducing its toxicity.</text>
</comment>
<proteinExistence type="inferred from homology"/>
<feature type="binding site" evidence="13">
    <location>
        <position position="80"/>
    </location>
    <ligand>
        <name>Na(+)</name>
        <dbReference type="ChEBI" id="CHEBI:29101"/>
        <note>structural</note>
    </ligand>
</feature>
<keyword evidence="9 13" id="KW-0472">Membrane</keyword>
<dbReference type="AlphaFoldDB" id="A0A454TM22"/>
<comment type="similarity">
    <text evidence="11 13">Belongs to the fluoride channel Fluc/FEX (TC 1.A.43) family.</text>
</comment>